<dbReference type="EMBL" id="JACHJL010000015">
    <property type="protein sequence ID" value="MBB5938292.1"/>
    <property type="molecule type" value="Genomic_DNA"/>
</dbReference>
<reference evidence="3 4" key="1">
    <citation type="submission" date="2020-08" db="EMBL/GenBank/DDBJ databases">
        <title>Genomic Encyclopedia of Type Strains, Phase III (KMG-III): the genomes of soil and plant-associated and newly described type strains.</title>
        <authorList>
            <person name="Whitman W."/>
        </authorList>
    </citation>
    <scope>NUCLEOTIDE SEQUENCE [LARGE SCALE GENOMIC DNA]</scope>
    <source>
        <strain evidence="3 4">CECT 8305</strain>
    </source>
</reference>
<gene>
    <name evidence="3" type="ORF">FHS42_005380</name>
</gene>
<dbReference type="EC" id="3.4.16.4" evidence="3"/>
<dbReference type="Proteomes" id="UP000588098">
    <property type="component" value="Unassembled WGS sequence"/>
</dbReference>
<accession>A0A7W9QFK7</accession>
<evidence type="ECO:0000313" key="3">
    <source>
        <dbReference type="EMBL" id="MBB5938292.1"/>
    </source>
</evidence>
<protein>
    <submittedName>
        <fullName evidence="3">D-alanyl-D-alanine carboxypeptidase</fullName>
        <ecNumber evidence="3">3.4.16.4</ecNumber>
    </submittedName>
</protein>
<evidence type="ECO:0000259" key="2">
    <source>
        <dbReference type="Pfam" id="PF00144"/>
    </source>
</evidence>
<organism evidence="3 4">
    <name type="scientific">Streptomyces zagrosensis</name>
    <dbReference type="NCBI Taxonomy" id="1042984"/>
    <lineage>
        <taxon>Bacteria</taxon>
        <taxon>Bacillati</taxon>
        <taxon>Actinomycetota</taxon>
        <taxon>Actinomycetes</taxon>
        <taxon>Kitasatosporales</taxon>
        <taxon>Streptomycetaceae</taxon>
        <taxon>Streptomyces</taxon>
    </lineage>
</organism>
<dbReference type="InterPro" id="IPR012338">
    <property type="entry name" value="Beta-lactam/transpept-like"/>
</dbReference>
<dbReference type="Pfam" id="PF00144">
    <property type="entry name" value="Beta-lactamase"/>
    <property type="match status" value="1"/>
</dbReference>
<dbReference type="PANTHER" id="PTHR46825:SF7">
    <property type="entry name" value="D-ALANYL-D-ALANINE CARBOXYPEPTIDASE"/>
    <property type="match status" value="1"/>
</dbReference>
<evidence type="ECO:0000313" key="4">
    <source>
        <dbReference type="Proteomes" id="UP000588098"/>
    </source>
</evidence>
<keyword evidence="3" id="KW-0121">Carboxypeptidase</keyword>
<comment type="caution">
    <text evidence="3">The sequence shown here is derived from an EMBL/GenBank/DDBJ whole genome shotgun (WGS) entry which is preliminary data.</text>
</comment>
<dbReference type="PANTHER" id="PTHR46825">
    <property type="entry name" value="D-ALANYL-D-ALANINE-CARBOXYPEPTIDASE/ENDOPEPTIDASE AMPH"/>
    <property type="match status" value="1"/>
</dbReference>
<dbReference type="AlphaFoldDB" id="A0A7W9QFK7"/>
<dbReference type="InterPro" id="IPR001466">
    <property type="entry name" value="Beta-lactam-related"/>
</dbReference>
<keyword evidence="1" id="KW-0732">Signal</keyword>
<feature type="domain" description="Beta-lactamase-related" evidence="2">
    <location>
        <begin position="42"/>
        <end position="369"/>
    </location>
</feature>
<proteinExistence type="predicted"/>
<sequence>MPRLATGLVGLVALTMAFAIPASAADTETARGGGSHRATQEAIEATVENGVPGVIAVAQEGRHTWTGQSGTADLRTGAPRQAEQRYRVGSITKTFVATVALQLAAEGKLSLDDTVDHWLPGLVQGNGHDGSRITVRQLLQHTSGIYSYTEDQEFKRLTFGTDFLQHRYDTWTPHRIVEVAMNHRPDFAPGDGWHYSDTNYVIAGMVIEKAAGHSYAHEIERRILRPLRLHSTTLPGAKARMAKPSGRAYSKLTGDLGGPAKPGSATYDVTDLNPSLANAAGEIISTPNDLNRFYRTLLSGKLLGPRELKEMTTTVPVIAGSDYSYGLGLLKWKSSCGELWGHSGGIQGSTSNSMATRDGKHALSVNLNGDWQASLDPITEAEFCGK</sequence>
<dbReference type="GO" id="GO:0009002">
    <property type="term" value="F:serine-type D-Ala-D-Ala carboxypeptidase activity"/>
    <property type="evidence" value="ECO:0007669"/>
    <property type="project" value="UniProtKB-EC"/>
</dbReference>
<dbReference type="SUPFAM" id="SSF56601">
    <property type="entry name" value="beta-lactamase/transpeptidase-like"/>
    <property type="match status" value="1"/>
</dbReference>
<keyword evidence="3" id="KW-0378">Hydrolase</keyword>
<feature type="chain" id="PRO_5031379666" evidence="1">
    <location>
        <begin position="25"/>
        <end position="386"/>
    </location>
</feature>
<dbReference type="InterPro" id="IPR050491">
    <property type="entry name" value="AmpC-like"/>
</dbReference>
<evidence type="ECO:0000256" key="1">
    <source>
        <dbReference type="SAM" id="SignalP"/>
    </source>
</evidence>
<feature type="signal peptide" evidence="1">
    <location>
        <begin position="1"/>
        <end position="24"/>
    </location>
</feature>
<keyword evidence="3" id="KW-0645">Protease</keyword>
<dbReference type="RefSeq" id="WP_312867038.1">
    <property type="nucleotide sequence ID" value="NZ_JACHJL010000015.1"/>
</dbReference>
<keyword evidence="4" id="KW-1185">Reference proteome</keyword>
<name>A0A7W9QFK7_9ACTN</name>
<dbReference type="Gene3D" id="3.40.710.10">
    <property type="entry name" value="DD-peptidase/beta-lactamase superfamily"/>
    <property type="match status" value="1"/>
</dbReference>